<dbReference type="Pfam" id="PF09271">
    <property type="entry name" value="LAG1-DNAbind"/>
    <property type="match status" value="1"/>
</dbReference>
<feature type="domain" description="Beta-trefoil DNA-binding" evidence="9">
    <location>
        <begin position="625"/>
        <end position="952"/>
    </location>
</feature>
<feature type="compositionally biased region" description="Low complexity" evidence="7">
    <location>
        <begin position="250"/>
        <end position="283"/>
    </location>
</feature>
<dbReference type="SUPFAM" id="SSF49417">
    <property type="entry name" value="p53-like transcription factors"/>
    <property type="match status" value="1"/>
</dbReference>
<evidence type="ECO:0000256" key="6">
    <source>
        <dbReference type="ARBA" id="ARBA00023242"/>
    </source>
</evidence>
<dbReference type="Gene3D" id="2.80.10.50">
    <property type="match status" value="1"/>
</dbReference>
<comment type="subcellular location">
    <subcellularLocation>
        <location evidence="1">Nucleus</location>
    </subcellularLocation>
</comment>
<dbReference type="InterPro" id="IPR040159">
    <property type="entry name" value="CLS_fam"/>
</dbReference>
<dbReference type="SMART" id="SM01267">
    <property type="entry name" value="LAG1_DNAbind"/>
    <property type="match status" value="1"/>
</dbReference>
<dbReference type="InterPro" id="IPR038007">
    <property type="entry name" value="RBP-Jkappa_IPT"/>
</dbReference>
<dbReference type="Gene3D" id="2.60.40.1450">
    <property type="entry name" value="LAG1, DNA binding domain"/>
    <property type="match status" value="1"/>
</dbReference>
<dbReference type="SUPFAM" id="SSF81296">
    <property type="entry name" value="E set domains"/>
    <property type="match status" value="1"/>
</dbReference>
<feature type="compositionally biased region" description="Basic residues" evidence="7">
    <location>
        <begin position="1002"/>
        <end position="1016"/>
    </location>
</feature>
<dbReference type="Pfam" id="PF20144">
    <property type="entry name" value="TIG_SUH"/>
    <property type="match status" value="1"/>
</dbReference>
<dbReference type="EMBL" id="JAIXMP010000047">
    <property type="protein sequence ID" value="KAI9246221.1"/>
    <property type="molecule type" value="Genomic_DNA"/>
</dbReference>
<feature type="compositionally biased region" description="Polar residues" evidence="7">
    <location>
        <begin position="841"/>
        <end position="853"/>
    </location>
</feature>
<evidence type="ECO:0000256" key="7">
    <source>
        <dbReference type="SAM" id="MobiDB-lite"/>
    </source>
</evidence>
<dbReference type="InterPro" id="IPR013783">
    <property type="entry name" value="Ig-like_fold"/>
</dbReference>
<comment type="similarity">
    <text evidence="2">Belongs to the Su(H) family.</text>
</comment>
<feature type="region of interest" description="Disordered" evidence="7">
    <location>
        <begin position="250"/>
        <end position="326"/>
    </location>
</feature>
<feature type="compositionally biased region" description="Low complexity" evidence="7">
    <location>
        <begin position="98"/>
        <end position="122"/>
    </location>
</feature>
<feature type="compositionally biased region" description="Polar residues" evidence="7">
    <location>
        <begin position="927"/>
        <end position="938"/>
    </location>
</feature>
<keyword evidence="5" id="KW-0804">Transcription</keyword>
<dbReference type="AlphaFoldDB" id="A0AAD5JYY9"/>
<keyword evidence="11" id="KW-1185">Reference proteome</keyword>
<dbReference type="InterPro" id="IPR015351">
    <property type="entry name" value="RBP-J/Cbf11/Cbf12_DNA-bd"/>
</dbReference>
<organism evidence="10 11">
    <name type="scientific">Phascolomyces articulosus</name>
    <dbReference type="NCBI Taxonomy" id="60185"/>
    <lineage>
        <taxon>Eukaryota</taxon>
        <taxon>Fungi</taxon>
        <taxon>Fungi incertae sedis</taxon>
        <taxon>Mucoromycota</taxon>
        <taxon>Mucoromycotina</taxon>
        <taxon>Mucoromycetes</taxon>
        <taxon>Mucorales</taxon>
        <taxon>Lichtheimiaceae</taxon>
        <taxon>Phascolomyces</taxon>
    </lineage>
</organism>
<reference evidence="10" key="1">
    <citation type="journal article" date="2022" name="IScience">
        <title>Evolution of zygomycete secretomes and the origins of terrestrial fungal ecologies.</title>
        <authorList>
            <person name="Chang Y."/>
            <person name="Wang Y."/>
            <person name="Mondo S."/>
            <person name="Ahrendt S."/>
            <person name="Andreopoulos W."/>
            <person name="Barry K."/>
            <person name="Beard J."/>
            <person name="Benny G.L."/>
            <person name="Blankenship S."/>
            <person name="Bonito G."/>
            <person name="Cuomo C."/>
            <person name="Desiro A."/>
            <person name="Gervers K.A."/>
            <person name="Hundley H."/>
            <person name="Kuo A."/>
            <person name="LaButti K."/>
            <person name="Lang B.F."/>
            <person name="Lipzen A."/>
            <person name="O'Donnell K."/>
            <person name="Pangilinan J."/>
            <person name="Reynolds N."/>
            <person name="Sandor L."/>
            <person name="Smith M.E."/>
            <person name="Tsang A."/>
            <person name="Grigoriev I.V."/>
            <person name="Stajich J.E."/>
            <person name="Spatafora J.W."/>
        </authorList>
    </citation>
    <scope>NUCLEOTIDE SEQUENCE</scope>
    <source>
        <strain evidence="10">RSA 2281</strain>
    </source>
</reference>
<feature type="compositionally biased region" description="Low complexity" evidence="7">
    <location>
        <begin position="136"/>
        <end position="150"/>
    </location>
</feature>
<dbReference type="SUPFAM" id="SSF110217">
    <property type="entry name" value="DNA-binding protein LAG-1 (CSL)"/>
    <property type="match status" value="1"/>
</dbReference>
<feature type="compositionally biased region" description="Basic and acidic residues" evidence="7">
    <location>
        <begin position="548"/>
        <end position="558"/>
    </location>
</feature>
<feature type="region of interest" description="Disordered" evidence="7">
    <location>
        <begin position="806"/>
        <end position="825"/>
    </location>
</feature>
<feature type="domain" description="RBP-J/Cbf11/Cbf12 DNA binding" evidence="8">
    <location>
        <begin position="430"/>
        <end position="624"/>
    </location>
</feature>
<sequence>MNNNHNYPDSSSTSSWEQHHQSNNNSNSNNNDNDNTTTTASHHYNTYDQNTKVVSSVLQSSQHNNNDSPNHITPNPSMFTSFGNSEQPFNSSQMENSATTGTTTATQAQAATAPWATTTDTTSLWSGNGATDTPYSASSSSSSNSTSTPSHLHNHQHPHSTTIITTSSNSTTSITTTAATSQQQHYLSSTSNTTNSSPQRHHTHSNNNNNTMNPITDDSFSLDFLAPPPPTSVPADPLQARKLSHSILSNTYNTNNSHHPHSSPSSTTTTSASTTVATANHVTGTATNTMDPHQRTPSPLPPVSTVSSMNHHPHQHHNTHNNNNLSSTFEIFDSSFLNNNSNNSDSHQHHSNNSNNDQQVTSTTNTSGTTNTTTSFNEDLLPVRAIPMSNIKAGVRTARMMVDAAIATKLRPHIQSYLLAADPVAMGERTVVILTGKVAQKSYGTEKRFLCPPPTVIMDGASWWTHKKQQDQQQDLINTSHSNNTAASPPQLMVSMSGETSETQEGQIDWFSMAGTTVGQTGFGGNNNSSNGGRHHHNSLRNSFDKSSSSDRDWYRIQPRDPLAGGKCVLRQLYINDADDKRKRVECLARLQLADGTPIGTLASKPVKVISKPSKKRLSVKNMDSCIHHGTTVSLFNRIRSQTVSTKYLGVSASAGATSTQQPFMYPGQSKANHNLDGPASTSSPDGTCFIARTGSWDPFIIWLVDTTWVPHHHHHERESNSPDEYIGSGASTLRNDIPYPPPPAIAAKNKTGQPLAVHYNQHIVLQCLTTGLVSPVMIIRKIDRASTVVGGANSKYYSHYNNRSAAELSSPSGTSGGEYGDEILGDPVSQLHKVALQIVQDPSSSSRLQQQQHDSHNDMFNSHHHTGSQQQNSMLPRVNRPVTYLACLNDMVGMHRSAHDRKPIRPDPPMSNTPVSTATTIPTTSNHSSMATTSNSMFDPDAVANSRAAARRRIASTGNASDYYYGFSTTPTTTATTPTHQQQSMYSTINFQGATEEYHHHQQPHHGTMHHHHHQQQMTGKRSRSVSAIDHHHHDDMQQQKQPQQHTMTTSSWSELGAFWSEDVSDSAVWTIVGTDCAKYTFWELPPIPDDDEFVDERFLDMSLKFNQPRQVTIAPVPTLLRYSRSKGDNDGIFLSMHGESFTRDLEVWFGDVRSPRSEYRGREHLVCEVPMASELAHSVGAEWKNGGSCSVPLLLVRRNGSALYKTNKYYTFC</sequence>
<evidence type="ECO:0000259" key="8">
    <source>
        <dbReference type="SMART" id="SM01267"/>
    </source>
</evidence>
<evidence type="ECO:0000259" key="9">
    <source>
        <dbReference type="SMART" id="SM01268"/>
    </source>
</evidence>
<feature type="compositionally biased region" description="Polar residues" evidence="7">
    <location>
        <begin position="1"/>
        <end position="16"/>
    </location>
</feature>
<feature type="compositionally biased region" description="Low complexity" evidence="7">
    <location>
        <begin position="914"/>
        <end position="926"/>
    </location>
</feature>
<evidence type="ECO:0000256" key="3">
    <source>
        <dbReference type="ARBA" id="ARBA00023015"/>
    </source>
</evidence>
<dbReference type="InterPro" id="IPR015350">
    <property type="entry name" value="Beta-trefoil_DNA-bd_dom"/>
</dbReference>
<feature type="compositionally biased region" description="Polar residues" evidence="7">
    <location>
        <begin position="123"/>
        <end position="135"/>
    </location>
</feature>
<dbReference type="Proteomes" id="UP001209540">
    <property type="component" value="Unassembled WGS sequence"/>
</dbReference>
<dbReference type="PANTHER" id="PTHR10665">
    <property type="entry name" value="RECOMBINING BINDING PROTEIN SUPPRESSOR OF HAIRLESS"/>
    <property type="match status" value="1"/>
</dbReference>
<evidence type="ECO:0000256" key="5">
    <source>
        <dbReference type="ARBA" id="ARBA00023163"/>
    </source>
</evidence>
<dbReference type="GO" id="GO:0000978">
    <property type="term" value="F:RNA polymerase II cis-regulatory region sequence-specific DNA binding"/>
    <property type="evidence" value="ECO:0007669"/>
    <property type="project" value="InterPro"/>
</dbReference>
<dbReference type="InterPro" id="IPR014756">
    <property type="entry name" value="Ig_E-set"/>
</dbReference>
<feature type="compositionally biased region" description="Polar residues" evidence="7">
    <location>
        <begin position="58"/>
        <end position="97"/>
    </location>
</feature>
<keyword evidence="6" id="KW-0539">Nucleus</keyword>
<dbReference type="Gene3D" id="2.60.40.10">
    <property type="entry name" value="Immunoglobulins"/>
    <property type="match status" value="1"/>
</dbReference>
<dbReference type="GO" id="GO:0001228">
    <property type="term" value="F:DNA-binding transcription activator activity, RNA polymerase II-specific"/>
    <property type="evidence" value="ECO:0007669"/>
    <property type="project" value="InterPro"/>
</dbReference>
<feature type="region of interest" description="Disordered" evidence="7">
    <location>
        <begin position="58"/>
        <end position="237"/>
    </location>
</feature>
<evidence type="ECO:0000256" key="2">
    <source>
        <dbReference type="ARBA" id="ARBA00009704"/>
    </source>
</evidence>
<feature type="compositionally biased region" description="Basic and acidic residues" evidence="7">
    <location>
        <begin position="1030"/>
        <end position="1039"/>
    </location>
</feature>
<dbReference type="GO" id="GO:0005634">
    <property type="term" value="C:nucleus"/>
    <property type="evidence" value="ECO:0007669"/>
    <property type="project" value="UniProtKB-SubCell"/>
</dbReference>
<feature type="region of interest" description="Disordered" evidence="7">
    <location>
        <begin position="1"/>
        <end position="42"/>
    </location>
</feature>
<dbReference type="InterPro" id="IPR037095">
    <property type="entry name" value="RBP-J/Cbf11_DNA-bd_sf"/>
</dbReference>
<feature type="region of interest" description="Disordered" evidence="7">
    <location>
        <begin position="999"/>
        <end position="1050"/>
    </location>
</feature>
<evidence type="ECO:0000256" key="4">
    <source>
        <dbReference type="ARBA" id="ARBA00023125"/>
    </source>
</evidence>
<feature type="region of interest" description="Disordered" evidence="7">
    <location>
        <begin position="899"/>
        <end position="939"/>
    </location>
</feature>
<feature type="compositionally biased region" description="Low complexity" evidence="7">
    <location>
        <begin position="188"/>
        <end position="197"/>
    </location>
</feature>
<evidence type="ECO:0008006" key="12">
    <source>
        <dbReference type="Google" id="ProtNLM"/>
    </source>
</evidence>
<reference evidence="10" key="2">
    <citation type="submission" date="2023-02" db="EMBL/GenBank/DDBJ databases">
        <authorList>
            <consortium name="DOE Joint Genome Institute"/>
            <person name="Mondo S.J."/>
            <person name="Chang Y."/>
            <person name="Wang Y."/>
            <person name="Ahrendt S."/>
            <person name="Andreopoulos W."/>
            <person name="Barry K."/>
            <person name="Beard J."/>
            <person name="Benny G.L."/>
            <person name="Blankenship S."/>
            <person name="Bonito G."/>
            <person name="Cuomo C."/>
            <person name="Desiro A."/>
            <person name="Gervers K.A."/>
            <person name="Hundley H."/>
            <person name="Kuo A."/>
            <person name="LaButti K."/>
            <person name="Lang B.F."/>
            <person name="Lipzen A."/>
            <person name="O'Donnell K."/>
            <person name="Pangilinan J."/>
            <person name="Reynolds N."/>
            <person name="Sandor L."/>
            <person name="Smith M.W."/>
            <person name="Tsang A."/>
            <person name="Grigoriev I.V."/>
            <person name="Stajich J.E."/>
            <person name="Spatafora J.W."/>
        </authorList>
    </citation>
    <scope>NUCLEOTIDE SEQUENCE</scope>
    <source>
        <strain evidence="10">RSA 2281</strain>
    </source>
</reference>
<protein>
    <recommendedName>
        <fullName evidence="12">LAG1-DNAbind-domain-containing protein</fullName>
    </recommendedName>
</protein>
<evidence type="ECO:0000313" key="10">
    <source>
        <dbReference type="EMBL" id="KAI9246221.1"/>
    </source>
</evidence>
<feature type="region of interest" description="Disordered" evidence="7">
    <location>
        <begin position="841"/>
        <end position="877"/>
    </location>
</feature>
<evidence type="ECO:0000256" key="1">
    <source>
        <dbReference type="ARBA" id="ARBA00004123"/>
    </source>
</evidence>
<name>A0AAD5JYY9_9FUNG</name>
<feature type="compositionally biased region" description="Low complexity" evidence="7">
    <location>
        <begin position="160"/>
        <end position="181"/>
    </location>
</feature>
<dbReference type="SMART" id="SM01268">
    <property type="entry name" value="BTD"/>
    <property type="match status" value="1"/>
</dbReference>
<proteinExistence type="inferred from homology"/>
<keyword evidence="4" id="KW-0238">DNA-binding</keyword>
<evidence type="ECO:0000313" key="11">
    <source>
        <dbReference type="Proteomes" id="UP001209540"/>
    </source>
</evidence>
<comment type="caution">
    <text evidence="10">The sequence shown here is derived from an EMBL/GenBank/DDBJ whole genome shotgun (WGS) entry which is preliminary data.</text>
</comment>
<gene>
    <name evidence="10" type="ORF">BDA99DRAFT_527144</name>
</gene>
<dbReference type="InterPro" id="IPR036358">
    <property type="entry name" value="BTD_sf"/>
</dbReference>
<dbReference type="InterPro" id="IPR008967">
    <property type="entry name" value="p53-like_TF_DNA-bd_sf"/>
</dbReference>
<feature type="region of interest" description="Disordered" evidence="7">
    <location>
        <begin position="339"/>
        <end position="376"/>
    </location>
</feature>
<accession>A0AAD5JYY9</accession>
<feature type="region of interest" description="Disordered" evidence="7">
    <location>
        <begin position="520"/>
        <end position="558"/>
    </location>
</feature>
<feature type="compositionally biased region" description="Low complexity" evidence="7">
    <location>
        <begin position="22"/>
        <end position="39"/>
    </location>
</feature>
<keyword evidence="3" id="KW-0805">Transcription regulation</keyword>